<proteinExistence type="predicted"/>
<protein>
    <submittedName>
        <fullName evidence="1">Uncharacterized protein</fullName>
    </submittedName>
</protein>
<organism evidence="1 2">
    <name type="scientific">Paeniglutamicibacter antarcticus</name>
    <dbReference type="NCBI Taxonomy" id="494023"/>
    <lineage>
        <taxon>Bacteria</taxon>
        <taxon>Bacillati</taxon>
        <taxon>Actinomycetota</taxon>
        <taxon>Actinomycetes</taxon>
        <taxon>Micrococcales</taxon>
        <taxon>Micrococcaceae</taxon>
        <taxon>Paeniglutamicibacter</taxon>
    </lineage>
</organism>
<comment type="caution">
    <text evidence="1">The sequence shown here is derived from an EMBL/GenBank/DDBJ whole genome shotgun (WGS) entry which is preliminary data.</text>
</comment>
<evidence type="ECO:0000313" key="2">
    <source>
        <dbReference type="Proteomes" id="UP001501257"/>
    </source>
</evidence>
<gene>
    <name evidence="1" type="ORF">GCM10025778_30300</name>
</gene>
<accession>A0ABP9TS09</accession>
<reference evidence="2" key="1">
    <citation type="journal article" date="2019" name="Int. J. Syst. Evol. Microbiol.">
        <title>The Global Catalogue of Microorganisms (GCM) 10K type strain sequencing project: providing services to taxonomists for standard genome sequencing and annotation.</title>
        <authorList>
            <consortium name="The Broad Institute Genomics Platform"/>
            <consortium name="The Broad Institute Genome Sequencing Center for Infectious Disease"/>
            <person name="Wu L."/>
            <person name="Ma J."/>
        </authorList>
    </citation>
    <scope>NUCLEOTIDE SEQUENCE [LARGE SCALE GENOMIC DNA]</scope>
    <source>
        <strain evidence="2">JCM 18952</strain>
    </source>
</reference>
<dbReference type="EMBL" id="BAABLK010000065">
    <property type="protein sequence ID" value="GAA5228492.1"/>
    <property type="molecule type" value="Genomic_DNA"/>
</dbReference>
<sequence>MAITAGVAVGILVVSFAIKFLIGTLLFSNEMACSEGEAPTNDIYGGSACFTEGTELPEGFTWDVRGNYTIN</sequence>
<keyword evidence="2" id="KW-1185">Reference proteome</keyword>
<evidence type="ECO:0000313" key="1">
    <source>
        <dbReference type="EMBL" id="GAA5228492.1"/>
    </source>
</evidence>
<name>A0ABP9TS09_9MICC</name>
<dbReference type="Proteomes" id="UP001501257">
    <property type="component" value="Unassembled WGS sequence"/>
</dbReference>